<evidence type="ECO:0000256" key="1">
    <source>
        <dbReference type="RuleBase" id="RU000487"/>
    </source>
</evidence>
<comment type="similarity">
    <text evidence="1">Belongs to the actin family.</text>
</comment>
<name>A0AAV7Z2K9_9EUKA</name>
<proteinExistence type="inferred from homology"/>
<evidence type="ECO:0000313" key="3">
    <source>
        <dbReference type="Proteomes" id="UP001146793"/>
    </source>
</evidence>
<sequence length="399" mass="45682">MNNFFGKQIFERQKAVVIDFGSSFIKCGFAGEGIPQAFLPTNLIDLQTGEQLEITSKNNTSQKKIQIWKRTLFKRFYSIFFEILNVNPKNRRVVFCENILLPNFIKETIIEILFEKFHVVSLLSVPSPVLTLVPFKKHVGLVIDLGHLESTVVPVYQEIPLYSKIEYCSLGFDSVVKNLRSVVLNELKETNKEVYPIAEKLPEKIWNEIAVKTCFVLERNAIILKKENKEKKKKEFIADINYPCLDKEGNDTSITISGKARSNAAEILFNGDSQNDFEGIPFRILECLMSCNSDITVALSQNLILTGGTSMVPGCRLRLENELNWLLENDPHFTKLKGLQGKLIFQNHPFFNNYLSWIGGSVFGYLEIMNEKFVSLQTFTEMGLKSIPNWSHFKIEEEN</sequence>
<protein>
    <submittedName>
        <fullName evidence="2">Actin</fullName>
    </submittedName>
</protein>
<dbReference type="SMART" id="SM00268">
    <property type="entry name" value="ACTIN"/>
    <property type="match status" value="1"/>
</dbReference>
<dbReference type="PANTHER" id="PTHR11937">
    <property type="entry name" value="ACTIN"/>
    <property type="match status" value="1"/>
</dbReference>
<dbReference type="EMBL" id="JANTQA010000036">
    <property type="protein sequence ID" value="KAJ3436317.1"/>
    <property type="molecule type" value="Genomic_DNA"/>
</dbReference>
<evidence type="ECO:0000313" key="2">
    <source>
        <dbReference type="EMBL" id="KAJ3436317.1"/>
    </source>
</evidence>
<comment type="caution">
    <text evidence="2">The sequence shown here is derived from an EMBL/GenBank/DDBJ whole genome shotgun (WGS) entry which is preliminary data.</text>
</comment>
<dbReference type="SUPFAM" id="SSF53067">
    <property type="entry name" value="Actin-like ATPase domain"/>
    <property type="match status" value="2"/>
</dbReference>
<reference evidence="2" key="1">
    <citation type="submission" date="2022-08" db="EMBL/GenBank/DDBJ databases">
        <title>Novel sulphate-reducing endosymbionts in the free-living metamonad Anaeramoeba.</title>
        <authorList>
            <person name="Jerlstrom-Hultqvist J."/>
            <person name="Cepicka I."/>
            <person name="Gallot-Lavallee L."/>
            <person name="Salas-Leiva D."/>
            <person name="Curtis B.A."/>
            <person name="Zahonova K."/>
            <person name="Pipaliya S."/>
            <person name="Dacks J."/>
            <person name="Roger A.J."/>
        </authorList>
    </citation>
    <scope>NUCLEOTIDE SEQUENCE</scope>
    <source>
        <strain evidence="2">Busselton2</strain>
    </source>
</reference>
<gene>
    <name evidence="2" type="ORF">M0812_18374</name>
</gene>
<accession>A0AAV7Z2K9</accession>
<dbReference type="InterPro" id="IPR004000">
    <property type="entry name" value="Actin"/>
</dbReference>
<dbReference type="Pfam" id="PF00022">
    <property type="entry name" value="Actin"/>
    <property type="match status" value="1"/>
</dbReference>
<organism evidence="2 3">
    <name type="scientific">Anaeramoeba flamelloides</name>
    <dbReference type="NCBI Taxonomy" id="1746091"/>
    <lineage>
        <taxon>Eukaryota</taxon>
        <taxon>Metamonada</taxon>
        <taxon>Anaeramoebidae</taxon>
        <taxon>Anaeramoeba</taxon>
    </lineage>
</organism>
<dbReference type="Gene3D" id="3.90.640.10">
    <property type="entry name" value="Actin, Chain A, domain 4"/>
    <property type="match status" value="1"/>
</dbReference>
<dbReference type="CDD" id="cd10207">
    <property type="entry name" value="ASKHA_NBD_Arp10"/>
    <property type="match status" value="1"/>
</dbReference>
<dbReference type="Proteomes" id="UP001146793">
    <property type="component" value="Unassembled WGS sequence"/>
</dbReference>
<dbReference type="InterPro" id="IPR043129">
    <property type="entry name" value="ATPase_NBD"/>
</dbReference>
<dbReference type="AlphaFoldDB" id="A0AAV7Z2K9"/>
<dbReference type="Gene3D" id="3.30.420.40">
    <property type="match status" value="2"/>
</dbReference>